<reference evidence="1 2" key="1">
    <citation type="submission" date="2018-06" db="EMBL/GenBank/DDBJ databases">
        <authorList>
            <consortium name="Pathogen Informatics"/>
            <person name="Doyle S."/>
        </authorList>
    </citation>
    <scope>NUCLEOTIDE SEQUENCE [LARGE SCALE GENOMIC DNA]</scope>
    <source>
        <strain evidence="1 2">NCTC11179</strain>
    </source>
</reference>
<evidence type="ECO:0000313" key="2">
    <source>
        <dbReference type="Proteomes" id="UP000255024"/>
    </source>
</evidence>
<keyword evidence="2" id="KW-1185">Reference proteome</keyword>
<dbReference type="RefSeq" id="WP_115091323.1">
    <property type="nucleotide sequence ID" value="NZ_CP068107.1"/>
</dbReference>
<protein>
    <submittedName>
        <fullName evidence="1">Uncharacterized protein</fullName>
    </submittedName>
</protein>
<gene>
    <name evidence="1" type="ORF">NCTC11179_01908</name>
</gene>
<organism evidence="1 2">
    <name type="scientific">Myroides odoratus</name>
    <name type="common">Flavobacterium odoratum</name>
    <dbReference type="NCBI Taxonomy" id="256"/>
    <lineage>
        <taxon>Bacteria</taxon>
        <taxon>Pseudomonadati</taxon>
        <taxon>Bacteroidota</taxon>
        <taxon>Flavobacteriia</taxon>
        <taxon>Flavobacteriales</taxon>
        <taxon>Flavobacteriaceae</taxon>
        <taxon>Myroides</taxon>
    </lineage>
</organism>
<dbReference type="AlphaFoldDB" id="A0A378RN14"/>
<name>A0A378RN14_MYROD</name>
<accession>A0A378RN14</accession>
<dbReference type="EMBL" id="UGQL01000001">
    <property type="protein sequence ID" value="STZ28364.1"/>
    <property type="molecule type" value="Genomic_DNA"/>
</dbReference>
<proteinExistence type="predicted"/>
<evidence type="ECO:0000313" key="1">
    <source>
        <dbReference type="EMBL" id="STZ28364.1"/>
    </source>
</evidence>
<sequence>MIIGNTLNADQNAVINIPLDPRPQPPASPVEGQIYTNTTDKAILFWNGTRWVKLGSLDKVENTDGGLNVAQADGIATINLNLDNATIEIGAGVVRIKDAGVTTAKLASNSVTTVKVTDKNITFAKINDIPTMTVIGRTAAGTGVSSAIPIINANDLSGANGTSLVTSGAVKAYVDSAVAGLGKLVGGYDAAANTNFPGGTNTKKADFWYVTVAGSIQGVPFQVGDVIIANKDNPSNTNANDYIFLQTNADQATATILGMVMLATNAEVQTGTNNTKAITPAGLSARTATESRTGLAKIATNAEALEGTDNTTIMTPAKVKAVVDAASNKGYSALFGDATNSKFTIEHGLNTEDLIADFFEMPSKIKYLVDYQIISNTQILVSLGRPPGLNKIKVVIIPKG</sequence>
<dbReference type="Proteomes" id="UP000255024">
    <property type="component" value="Unassembled WGS sequence"/>
</dbReference>